<dbReference type="Pfam" id="PF00534">
    <property type="entry name" value="Glycos_transf_1"/>
    <property type="match status" value="1"/>
</dbReference>
<gene>
    <name evidence="4" type="ORF">MNB_SV-6-1840</name>
</gene>
<feature type="domain" description="Glycosyltransferase subfamily 4-like N-terminal" evidence="3">
    <location>
        <begin position="105"/>
        <end position="179"/>
    </location>
</feature>
<dbReference type="AlphaFoldDB" id="A0A1W1BB30"/>
<dbReference type="FunFam" id="3.40.50.2000:FF:000119">
    <property type="entry name" value="Glycosyl transferase group 1"/>
    <property type="match status" value="1"/>
</dbReference>
<accession>A0A1W1BB30</accession>
<evidence type="ECO:0000313" key="4">
    <source>
        <dbReference type="EMBL" id="SFV50756.1"/>
    </source>
</evidence>
<keyword evidence="1 4" id="KW-0808">Transferase</keyword>
<evidence type="ECO:0000259" key="3">
    <source>
        <dbReference type="Pfam" id="PF13439"/>
    </source>
</evidence>
<reference evidence="4" key="1">
    <citation type="submission" date="2016-10" db="EMBL/GenBank/DDBJ databases">
        <authorList>
            <person name="de Groot N.N."/>
        </authorList>
    </citation>
    <scope>NUCLEOTIDE SEQUENCE</scope>
</reference>
<dbReference type="GO" id="GO:0009103">
    <property type="term" value="P:lipopolysaccharide biosynthetic process"/>
    <property type="evidence" value="ECO:0007669"/>
    <property type="project" value="TreeGrafter"/>
</dbReference>
<dbReference type="InterPro" id="IPR028098">
    <property type="entry name" value="Glyco_trans_4-like_N"/>
</dbReference>
<evidence type="ECO:0000256" key="1">
    <source>
        <dbReference type="ARBA" id="ARBA00022679"/>
    </source>
</evidence>
<dbReference type="CDD" id="cd03809">
    <property type="entry name" value="GT4_MtfB-like"/>
    <property type="match status" value="1"/>
</dbReference>
<proteinExistence type="predicted"/>
<evidence type="ECO:0000259" key="2">
    <source>
        <dbReference type="Pfam" id="PF00534"/>
    </source>
</evidence>
<dbReference type="PANTHER" id="PTHR46401">
    <property type="entry name" value="GLYCOSYLTRANSFERASE WBBK-RELATED"/>
    <property type="match status" value="1"/>
</dbReference>
<protein>
    <submittedName>
        <fullName evidence="4">Glycosyltransferase</fullName>
    </submittedName>
</protein>
<dbReference type="GO" id="GO:0016757">
    <property type="term" value="F:glycosyltransferase activity"/>
    <property type="evidence" value="ECO:0007669"/>
    <property type="project" value="InterPro"/>
</dbReference>
<name>A0A1W1BB30_9ZZZZ</name>
<dbReference type="Pfam" id="PF13439">
    <property type="entry name" value="Glyco_transf_4"/>
    <property type="match status" value="1"/>
</dbReference>
<feature type="domain" description="Glycosyl transferase family 1" evidence="2">
    <location>
        <begin position="192"/>
        <end position="354"/>
    </location>
</feature>
<sequence length="378" mass="42792">MRLGFGVTFLSDRIEHGRLDGIGVYTKSLWDGLKGSETLYPLSFSSPKQIEMCQGFLEHHIDSTATSYPIHSGISSLLNTPLGELREYEKSIELFFAPDHHIPFLRDTPVVATVMDIIPFIHPEWASGRLRGVKNFAFKRAVKSANHIITISEHSKQDIINHFEIDESRISTVPLGVDSRFFIRIDESKIESIKSKYGIDREFFLSVGTLQPRKNILRTIEAFRRLSKSHRENSLLVIVGQDGWGSDELGLSIERMREDGDGIWLSYLPQDEVYALMQSARAIVYPSLYEGFGLPIIEGFASQTPIITSTTTSMPEVAGDAAILVDPYSIEEISKAMERLLESDILARELVAKGLERVREYSWDISTQRHLEIFQEIV</sequence>
<dbReference type="SUPFAM" id="SSF53756">
    <property type="entry name" value="UDP-Glycosyltransferase/glycogen phosphorylase"/>
    <property type="match status" value="1"/>
</dbReference>
<dbReference type="PANTHER" id="PTHR46401:SF2">
    <property type="entry name" value="GLYCOSYLTRANSFERASE WBBK-RELATED"/>
    <property type="match status" value="1"/>
</dbReference>
<dbReference type="InterPro" id="IPR001296">
    <property type="entry name" value="Glyco_trans_1"/>
</dbReference>
<dbReference type="Gene3D" id="3.40.50.2000">
    <property type="entry name" value="Glycogen Phosphorylase B"/>
    <property type="match status" value="2"/>
</dbReference>
<organism evidence="4">
    <name type="scientific">hydrothermal vent metagenome</name>
    <dbReference type="NCBI Taxonomy" id="652676"/>
    <lineage>
        <taxon>unclassified sequences</taxon>
        <taxon>metagenomes</taxon>
        <taxon>ecological metagenomes</taxon>
    </lineage>
</organism>
<dbReference type="EMBL" id="FPHC01000013">
    <property type="protein sequence ID" value="SFV50756.1"/>
    <property type="molecule type" value="Genomic_DNA"/>
</dbReference>